<dbReference type="Proteomes" id="UP001152798">
    <property type="component" value="Chromosome 5"/>
</dbReference>
<evidence type="ECO:0000256" key="1">
    <source>
        <dbReference type="ARBA" id="ARBA00004141"/>
    </source>
</evidence>
<dbReference type="AlphaFoldDB" id="A0A9P0HH76"/>
<protein>
    <recommendedName>
        <fullName evidence="9">Mpv17-like protein</fullName>
    </recommendedName>
</protein>
<dbReference type="InterPro" id="IPR007248">
    <property type="entry name" value="Mpv17_PMP22"/>
</dbReference>
<evidence type="ECO:0000313" key="8">
    <source>
        <dbReference type="Proteomes" id="UP001152798"/>
    </source>
</evidence>
<gene>
    <name evidence="7" type="ORF">NEZAVI_LOCUS11290</name>
</gene>
<name>A0A9P0HH76_NEZVI</name>
<accession>A0A9P0HH76</accession>
<dbReference type="EMBL" id="OV725081">
    <property type="protein sequence ID" value="CAH1402478.1"/>
    <property type="molecule type" value="Genomic_DNA"/>
</dbReference>
<evidence type="ECO:0000313" key="7">
    <source>
        <dbReference type="EMBL" id="CAH1402478.1"/>
    </source>
</evidence>
<evidence type="ECO:0000256" key="3">
    <source>
        <dbReference type="ARBA" id="ARBA00022692"/>
    </source>
</evidence>
<keyword evidence="3 6" id="KW-0812">Transmembrane</keyword>
<evidence type="ECO:0000256" key="5">
    <source>
        <dbReference type="ARBA" id="ARBA00023136"/>
    </source>
</evidence>
<organism evidence="7 8">
    <name type="scientific">Nezara viridula</name>
    <name type="common">Southern green stink bug</name>
    <name type="synonym">Cimex viridulus</name>
    <dbReference type="NCBI Taxonomy" id="85310"/>
    <lineage>
        <taxon>Eukaryota</taxon>
        <taxon>Metazoa</taxon>
        <taxon>Ecdysozoa</taxon>
        <taxon>Arthropoda</taxon>
        <taxon>Hexapoda</taxon>
        <taxon>Insecta</taxon>
        <taxon>Pterygota</taxon>
        <taxon>Neoptera</taxon>
        <taxon>Paraneoptera</taxon>
        <taxon>Hemiptera</taxon>
        <taxon>Heteroptera</taxon>
        <taxon>Panheteroptera</taxon>
        <taxon>Pentatomomorpha</taxon>
        <taxon>Pentatomoidea</taxon>
        <taxon>Pentatomidae</taxon>
        <taxon>Pentatominae</taxon>
        <taxon>Nezara</taxon>
    </lineage>
</organism>
<proteinExistence type="inferred from homology"/>
<keyword evidence="4 6" id="KW-1133">Transmembrane helix</keyword>
<dbReference type="Pfam" id="PF04117">
    <property type="entry name" value="Mpv17_PMP22"/>
    <property type="match status" value="1"/>
</dbReference>
<evidence type="ECO:0008006" key="9">
    <source>
        <dbReference type="Google" id="ProtNLM"/>
    </source>
</evidence>
<dbReference type="GO" id="GO:0005739">
    <property type="term" value="C:mitochondrion"/>
    <property type="evidence" value="ECO:0007669"/>
    <property type="project" value="TreeGrafter"/>
</dbReference>
<sequence length="202" mass="23466">MSFQTGKVVVRKIVDFSNRHPVTRGMATYAVSWPVASLMQQHLEGREKYDYWRTTRFLLYGSLYVAPTLNLWMTIARYLWPQTTLAAAVTKAVVEQVLYTPFASISFFFWMSVLEGKTVEQAKKEVSEKFFPTYKVAICIWPIVQTVNYTLIPEKNRVPFVSLCSLAWTTFLAYMKHLEGSHFKQHLPMPMHHEKKKIESAS</sequence>
<dbReference type="GO" id="GO:0016020">
    <property type="term" value="C:membrane"/>
    <property type="evidence" value="ECO:0007669"/>
    <property type="project" value="UniProtKB-SubCell"/>
</dbReference>
<comment type="subcellular location">
    <subcellularLocation>
        <location evidence="1">Membrane</location>
        <topology evidence="1">Multi-pass membrane protein</topology>
    </subcellularLocation>
</comment>
<dbReference type="OrthoDB" id="430207at2759"/>
<comment type="similarity">
    <text evidence="2 6">Belongs to the peroxisomal membrane protein PXMP2/4 family.</text>
</comment>
<evidence type="ECO:0000256" key="2">
    <source>
        <dbReference type="ARBA" id="ARBA00006824"/>
    </source>
</evidence>
<evidence type="ECO:0000256" key="6">
    <source>
        <dbReference type="RuleBase" id="RU363053"/>
    </source>
</evidence>
<evidence type="ECO:0000256" key="4">
    <source>
        <dbReference type="ARBA" id="ARBA00022989"/>
    </source>
</evidence>
<feature type="transmembrane region" description="Helical" evidence="6">
    <location>
        <begin position="57"/>
        <end position="76"/>
    </location>
</feature>
<keyword evidence="5 6" id="KW-0472">Membrane</keyword>
<feature type="transmembrane region" description="Helical" evidence="6">
    <location>
        <begin position="96"/>
        <end position="114"/>
    </location>
</feature>
<dbReference type="PANTHER" id="PTHR11266">
    <property type="entry name" value="PEROXISOMAL MEMBRANE PROTEIN 2, PXMP2 MPV17"/>
    <property type="match status" value="1"/>
</dbReference>
<reference evidence="7" key="1">
    <citation type="submission" date="2022-01" db="EMBL/GenBank/DDBJ databases">
        <authorList>
            <person name="King R."/>
        </authorList>
    </citation>
    <scope>NUCLEOTIDE SEQUENCE</scope>
</reference>
<keyword evidence="8" id="KW-1185">Reference proteome</keyword>
<dbReference type="PANTHER" id="PTHR11266:SF75">
    <property type="entry name" value="IP10007P-RELATED"/>
    <property type="match status" value="1"/>
</dbReference>